<keyword evidence="2" id="KW-1185">Reference proteome</keyword>
<dbReference type="Pfam" id="PF16154">
    <property type="entry name" value="DUF4862"/>
    <property type="match status" value="1"/>
</dbReference>
<dbReference type="Proteomes" id="UP001165584">
    <property type="component" value="Unassembled WGS sequence"/>
</dbReference>
<proteinExistence type="predicted"/>
<organism evidence="1 2">
    <name type="scientific">Herbiconiux aconitum</name>
    <dbReference type="NCBI Taxonomy" id="2970913"/>
    <lineage>
        <taxon>Bacteria</taxon>
        <taxon>Bacillati</taxon>
        <taxon>Actinomycetota</taxon>
        <taxon>Actinomycetes</taxon>
        <taxon>Micrococcales</taxon>
        <taxon>Microbacteriaceae</taxon>
        <taxon>Herbiconiux</taxon>
    </lineage>
</organism>
<protein>
    <submittedName>
        <fullName evidence="1">DUF4862 family protein</fullName>
    </submittedName>
</protein>
<dbReference type="EMBL" id="JANLCM010000001">
    <property type="protein sequence ID" value="MCS5716928.1"/>
    <property type="molecule type" value="Genomic_DNA"/>
</dbReference>
<evidence type="ECO:0000313" key="1">
    <source>
        <dbReference type="EMBL" id="MCS5716928.1"/>
    </source>
</evidence>
<dbReference type="InterPro" id="IPR032344">
    <property type="entry name" value="DUF4862"/>
</dbReference>
<gene>
    <name evidence="1" type="ORF">N1027_02140</name>
</gene>
<reference evidence="1" key="1">
    <citation type="submission" date="2022-08" db="EMBL/GenBank/DDBJ databases">
        <authorList>
            <person name="Deng Y."/>
            <person name="Han X.-F."/>
            <person name="Zhang Y.-Q."/>
        </authorList>
    </citation>
    <scope>NUCLEOTIDE SEQUENCE</scope>
    <source>
        <strain evidence="1">CPCC 205763</strain>
    </source>
</reference>
<accession>A0ABT2GL28</accession>
<comment type="caution">
    <text evidence="1">The sequence shown here is derived from an EMBL/GenBank/DDBJ whole genome shotgun (WGS) entry which is preliminary data.</text>
</comment>
<name>A0ABT2GL28_9MICO</name>
<evidence type="ECO:0000313" key="2">
    <source>
        <dbReference type="Proteomes" id="UP001165584"/>
    </source>
</evidence>
<sequence length="343" mass="35801">MTATCDTIGAPNPLPRQVIVGAYAAAGPDLDAADERTLLDGLLRRPDVAGLEIPYLDRFNRNGDDWLLARLGDHKELVTTLVGDTVGRLSSRPRFGLASLDADGRRSAVDVARSVRDASVRLADLAGRSVVHFVELQTAPRSGAGSSADALGRSLDELLGWDWAGARLVVEHCDAARPGRTAAKGFLELEAEIEVVRRFAQHEAPVGLVINWGRSAIEGGSALTPVEHVRAVREAGLLAGVVLSGCSGRTDARGGAWADVHLPPADPNDPDDPSLLDDAALEATLSAADACAEPPFIGLKISCPPAASTTTRLGIVDAALDRVGQAWDAVLTRSSRAGSAPSA</sequence>
<dbReference type="RefSeq" id="WP_259504627.1">
    <property type="nucleotide sequence ID" value="NZ_JANLCM010000001.1"/>
</dbReference>